<name>A0A7I4Z014_HAECO</name>
<evidence type="ECO:0000313" key="2">
    <source>
        <dbReference type="WBParaSite" id="HCON_00156255-00001"/>
    </source>
</evidence>
<keyword evidence="1" id="KW-1185">Reference proteome</keyword>
<dbReference type="Proteomes" id="UP000025227">
    <property type="component" value="Unplaced"/>
</dbReference>
<dbReference type="AlphaFoldDB" id="A0A7I4Z014"/>
<evidence type="ECO:0000313" key="1">
    <source>
        <dbReference type="Proteomes" id="UP000025227"/>
    </source>
</evidence>
<sequence length="99" mass="11163">MQYRSAIPLALKFSVSKDAVQAYRLEMSDDDNKGGGKSNSAWQLGNTQDRWEVAGPAADRVPRRLPYSIAYPCIRHLRSILFTHFHSVRSSVLLAVPFQ</sequence>
<dbReference type="WBParaSite" id="HCON_00156255-00001">
    <property type="protein sequence ID" value="HCON_00156255-00001"/>
    <property type="gene ID" value="HCON_00156255"/>
</dbReference>
<organism evidence="1 2">
    <name type="scientific">Haemonchus contortus</name>
    <name type="common">Barber pole worm</name>
    <dbReference type="NCBI Taxonomy" id="6289"/>
    <lineage>
        <taxon>Eukaryota</taxon>
        <taxon>Metazoa</taxon>
        <taxon>Ecdysozoa</taxon>
        <taxon>Nematoda</taxon>
        <taxon>Chromadorea</taxon>
        <taxon>Rhabditida</taxon>
        <taxon>Rhabditina</taxon>
        <taxon>Rhabditomorpha</taxon>
        <taxon>Strongyloidea</taxon>
        <taxon>Trichostrongylidae</taxon>
        <taxon>Haemonchus</taxon>
    </lineage>
</organism>
<proteinExistence type="predicted"/>
<reference evidence="2" key="1">
    <citation type="submission" date="2020-12" db="UniProtKB">
        <authorList>
            <consortium name="WormBaseParasite"/>
        </authorList>
    </citation>
    <scope>IDENTIFICATION</scope>
    <source>
        <strain evidence="2">MHco3</strain>
    </source>
</reference>
<accession>A0A7I4Z014</accession>
<protein>
    <submittedName>
        <fullName evidence="2">MAM domain-containing protein</fullName>
    </submittedName>
</protein>